<reference evidence="2 3" key="1">
    <citation type="journal article" date="2012" name="BMC Genomics">
        <title>Comparative genomic analysis of human infective Trypanosoma cruzi lineages with the bat-restricted subspecies T. cruzi marinkellei.</title>
        <authorList>
            <person name="Franzen O."/>
            <person name="Talavera-Lopez C."/>
            <person name="Ochaya S."/>
            <person name="Butler C.E."/>
            <person name="Messenger L.A."/>
            <person name="Lewis M.D."/>
            <person name="Llewellyn M.S."/>
            <person name="Marinkelle C.J."/>
            <person name="Tyler K.M."/>
            <person name="Miles M.A."/>
            <person name="Andersson B."/>
        </authorList>
    </citation>
    <scope>NUCLEOTIDE SEQUENCE [LARGE SCALE GENOMIC DNA]</scope>
    <source>
        <strain evidence="2 3">B7</strain>
    </source>
</reference>
<accession>K2MPB6</accession>
<dbReference type="AlphaFoldDB" id="K2MPB6"/>
<feature type="region of interest" description="Disordered" evidence="1">
    <location>
        <begin position="1"/>
        <end position="30"/>
    </location>
</feature>
<feature type="compositionally biased region" description="Polar residues" evidence="1">
    <location>
        <begin position="1"/>
        <end position="12"/>
    </location>
</feature>
<dbReference type="OrthoDB" id="252631at2759"/>
<organism evidence="2 3">
    <name type="scientific">Trypanosoma cruzi marinkellei</name>
    <dbReference type="NCBI Taxonomy" id="85056"/>
    <lineage>
        <taxon>Eukaryota</taxon>
        <taxon>Discoba</taxon>
        <taxon>Euglenozoa</taxon>
        <taxon>Kinetoplastea</taxon>
        <taxon>Metakinetoplastina</taxon>
        <taxon>Trypanosomatida</taxon>
        <taxon>Trypanosomatidae</taxon>
        <taxon>Trypanosoma</taxon>
        <taxon>Schizotrypanum</taxon>
    </lineage>
</organism>
<evidence type="ECO:0000313" key="3">
    <source>
        <dbReference type="Proteomes" id="UP000007350"/>
    </source>
</evidence>
<evidence type="ECO:0000313" key="2">
    <source>
        <dbReference type="EMBL" id="EKF28960.1"/>
    </source>
</evidence>
<feature type="compositionally biased region" description="Basic and acidic residues" evidence="1">
    <location>
        <begin position="206"/>
        <end position="217"/>
    </location>
</feature>
<gene>
    <name evidence="2" type="ORF">MOQ_007273</name>
</gene>
<protein>
    <submittedName>
        <fullName evidence="2">Retrotransposon hot spot (RHS) protein, putative</fullName>
    </submittedName>
</protein>
<dbReference type="EMBL" id="AHKC01014400">
    <property type="protein sequence ID" value="EKF28960.1"/>
    <property type="molecule type" value="Genomic_DNA"/>
</dbReference>
<feature type="non-terminal residue" evidence="2">
    <location>
        <position position="1"/>
    </location>
</feature>
<dbReference type="Proteomes" id="UP000007350">
    <property type="component" value="Unassembled WGS sequence"/>
</dbReference>
<proteinExistence type="predicted"/>
<sequence>KEGSQASAVSQEDSQEIAMPESEEDTDQSVLVCGSAEEEQLPEWTLETEVDDILLVGKAHIINRKMEDYLLGNLGSLQAVGGNRRAWMQMLTRDPHGNSGFGRLLEELSGIGGRGSLLETAFLMNDLKKLHFEGVNSLRQWRDFGRKDMVSFRGSAKLNEALSQVVSEEGQGGRHLKKAKKTEGSCESVQNATCDCGVEAPGGEGKGMEGHEGKPPQ</sequence>
<feature type="region of interest" description="Disordered" evidence="1">
    <location>
        <begin position="198"/>
        <end position="217"/>
    </location>
</feature>
<comment type="caution">
    <text evidence="2">The sequence shown here is derived from an EMBL/GenBank/DDBJ whole genome shotgun (WGS) entry which is preliminary data.</text>
</comment>
<evidence type="ECO:0000256" key="1">
    <source>
        <dbReference type="SAM" id="MobiDB-lite"/>
    </source>
</evidence>
<name>K2MPB6_TRYCR</name>
<keyword evidence="3" id="KW-1185">Reference proteome</keyword>